<evidence type="ECO:0000313" key="3">
    <source>
        <dbReference type="Proteomes" id="UP001596507"/>
    </source>
</evidence>
<comment type="caution">
    <text evidence="2">The sequence shown here is derived from an EMBL/GenBank/DDBJ whole genome shotgun (WGS) entry which is preliminary data.</text>
</comment>
<proteinExistence type="predicted"/>
<accession>A0ABW2HFU0</accession>
<evidence type="ECO:0000313" key="2">
    <source>
        <dbReference type="EMBL" id="MFC7268576.1"/>
    </source>
</evidence>
<gene>
    <name evidence="2" type="ORF">ACFQRL_06370</name>
</gene>
<dbReference type="RefSeq" id="WP_262873467.1">
    <property type="nucleotide sequence ID" value="NZ_BAABKW010000002.1"/>
</dbReference>
<evidence type="ECO:0000256" key="1">
    <source>
        <dbReference type="SAM" id="MobiDB-lite"/>
    </source>
</evidence>
<organism evidence="2 3">
    <name type="scientific">Microbacterium fluvii</name>
    <dbReference type="NCBI Taxonomy" id="415215"/>
    <lineage>
        <taxon>Bacteria</taxon>
        <taxon>Bacillati</taxon>
        <taxon>Actinomycetota</taxon>
        <taxon>Actinomycetes</taxon>
        <taxon>Micrococcales</taxon>
        <taxon>Microbacteriaceae</taxon>
        <taxon>Microbacterium</taxon>
    </lineage>
</organism>
<feature type="region of interest" description="Disordered" evidence="1">
    <location>
        <begin position="53"/>
        <end position="72"/>
    </location>
</feature>
<dbReference type="EMBL" id="JBHTBE010000001">
    <property type="protein sequence ID" value="MFC7268576.1"/>
    <property type="molecule type" value="Genomic_DNA"/>
</dbReference>
<keyword evidence="3" id="KW-1185">Reference proteome</keyword>
<protein>
    <submittedName>
        <fullName evidence="2">Uncharacterized protein</fullName>
    </submittedName>
</protein>
<feature type="region of interest" description="Disordered" evidence="1">
    <location>
        <begin position="1"/>
        <end position="26"/>
    </location>
</feature>
<name>A0ABW2HFU0_9MICO</name>
<feature type="compositionally biased region" description="Basic and acidic residues" evidence="1">
    <location>
        <begin position="1"/>
        <end position="10"/>
    </location>
</feature>
<reference evidence="3" key="1">
    <citation type="journal article" date="2019" name="Int. J. Syst. Evol. Microbiol.">
        <title>The Global Catalogue of Microorganisms (GCM) 10K type strain sequencing project: providing services to taxonomists for standard genome sequencing and annotation.</title>
        <authorList>
            <consortium name="The Broad Institute Genomics Platform"/>
            <consortium name="The Broad Institute Genome Sequencing Center for Infectious Disease"/>
            <person name="Wu L."/>
            <person name="Ma J."/>
        </authorList>
    </citation>
    <scope>NUCLEOTIDE SEQUENCE [LARGE SCALE GENOMIC DNA]</scope>
    <source>
        <strain evidence="3">CGMCC 1.15772</strain>
    </source>
</reference>
<sequence length="72" mass="7458">MGITAHRPEDPTEWAGLPSEPVRRTTPAEQLDAAIEDDGMGLVTGGDVSWVAVPLAPPADGSDASDRPGPPR</sequence>
<dbReference type="Proteomes" id="UP001596507">
    <property type="component" value="Unassembled WGS sequence"/>
</dbReference>